<feature type="region of interest" description="Disordered" evidence="1">
    <location>
        <begin position="114"/>
        <end position="148"/>
    </location>
</feature>
<name>A0A166B9W6_9AGAM</name>
<organism evidence="2 3">
    <name type="scientific">Athelia psychrophila</name>
    <dbReference type="NCBI Taxonomy" id="1759441"/>
    <lineage>
        <taxon>Eukaryota</taxon>
        <taxon>Fungi</taxon>
        <taxon>Dikarya</taxon>
        <taxon>Basidiomycota</taxon>
        <taxon>Agaricomycotina</taxon>
        <taxon>Agaricomycetes</taxon>
        <taxon>Agaricomycetidae</taxon>
        <taxon>Atheliales</taxon>
        <taxon>Atheliaceae</taxon>
        <taxon>Athelia</taxon>
    </lineage>
</organism>
<dbReference type="EMBL" id="KV417647">
    <property type="protein sequence ID" value="KZP12426.1"/>
    <property type="molecule type" value="Genomic_DNA"/>
</dbReference>
<gene>
    <name evidence="2" type="ORF">FIBSPDRAFT_157218</name>
</gene>
<feature type="region of interest" description="Disordered" evidence="1">
    <location>
        <begin position="42"/>
        <end position="68"/>
    </location>
</feature>
<evidence type="ECO:0000313" key="2">
    <source>
        <dbReference type="EMBL" id="KZP12426.1"/>
    </source>
</evidence>
<reference evidence="2 3" key="1">
    <citation type="journal article" date="2016" name="Mol. Biol. Evol.">
        <title>Comparative Genomics of Early-Diverging Mushroom-Forming Fungi Provides Insights into the Origins of Lignocellulose Decay Capabilities.</title>
        <authorList>
            <person name="Nagy L.G."/>
            <person name="Riley R."/>
            <person name="Tritt A."/>
            <person name="Adam C."/>
            <person name="Daum C."/>
            <person name="Floudas D."/>
            <person name="Sun H."/>
            <person name="Yadav J.S."/>
            <person name="Pangilinan J."/>
            <person name="Larsson K.H."/>
            <person name="Matsuura K."/>
            <person name="Barry K."/>
            <person name="Labutti K."/>
            <person name="Kuo R."/>
            <person name="Ohm R.A."/>
            <person name="Bhattacharya S.S."/>
            <person name="Shirouzu T."/>
            <person name="Yoshinaga Y."/>
            <person name="Martin F.M."/>
            <person name="Grigoriev I.V."/>
            <person name="Hibbett D.S."/>
        </authorList>
    </citation>
    <scope>NUCLEOTIDE SEQUENCE [LARGE SCALE GENOMIC DNA]</scope>
    <source>
        <strain evidence="2 3">CBS 109695</strain>
    </source>
</reference>
<feature type="compositionally biased region" description="Pro residues" evidence="1">
    <location>
        <begin position="50"/>
        <end position="62"/>
    </location>
</feature>
<protein>
    <submittedName>
        <fullName evidence="2">Uncharacterized protein</fullName>
    </submittedName>
</protein>
<sequence>MTYPFPPHPNPNMSEWYGGSYGQLAPAGNQWIQGENIQNQHDPFLTQATPPYPRPQPPPTPQLNPWVAQNYPVGVGDMYGQSVYGSSDMRMSAGYPQHMNEQMAYAITPTRDPYTTAPTPMRAPEASNGHYALQCKTHRNSRYRTHRH</sequence>
<feature type="compositionally biased region" description="Basic residues" evidence="1">
    <location>
        <begin position="136"/>
        <end position="148"/>
    </location>
</feature>
<proteinExistence type="predicted"/>
<evidence type="ECO:0000256" key="1">
    <source>
        <dbReference type="SAM" id="MobiDB-lite"/>
    </source>
</evidence>
<dbReference type="Proteomes" id="UP000076532">
    <property type="component" value="Unassembled WGS sequence"/>
</dbReference>
<evidence type="ECO:0000313" key="3">
    <source>
        <dbReference type="Proteomes" id="UP000076532"/>
    </source>
</evidence>
<accession>A0A166B9W6</accession>
<keyword evidence="3" id="KW-1185">Reference proteome</keyword>
<dbReference type="AlphaFoldDB" id="A0A166B9W6"/>